<dbReference type="Proteomes" id="UP000053097">
    <property type="component" value="Unassembled WGS sequence"/>
</dbReference>
<evidence type="ECO:0000313" key="2">
    <source>
        <dbReference type="EMBL" id="EZA62122.1"/>
    </source>
</evidence>
<accession>A0A026X1J5</accession>
<dbReference type="STRING" id="2015173.A0A026X1J5"/>
<feature type="compositionally biased region" description="Polar residues" evidence="1">
    <location>
        <begin position="452"/>
        <end position="468"/>
    </location>
</feature>
<feature type="compositionally biased region" description="Low complexity" evidence="1">
    <location>
        <begin position="115"/>
        <end position="132"/>
    </location>
</feature>
<feature type="compositionally biased region" description="Low complexity" evidence="1">
    <location>
        <begin position="624"/>
        <end position="634"/>
    </location>
</feature>
<reference evidence="2 3" key="1">
    <citation type="journal article" date="2014" name="Curr. Biol.">
        <title>The genome of the clonal raider ant Cerapachys biroi.</title>
        <authorList>
            <person name="Oxley P.R."/>
            <person name="Ji L."/>
            <person name="Fetter-Pruneda I."/>
            <person name="McKenzie S.K."/>
            <person name="Li C."/>
            <person name="Hu H."/>
            <person name="Zhang G."/>
            <person name="Kronauer D.J."/>
        </authorList>
    </citation>
    <scope>NUCLEOTIDE SEQUENCE [LARGE SCALE GENOMIC DNA]</scope>
</reference>
<protein>
    <submittedName>
        <fullName evidence="2">Uncharacterized protein</fullName>
    </submittedName>
</protein>
<proteinExistence type="predicted"/>
<gene>
    <name evidence="2" type="ORF">X777_05449</name>
</gene>
<evidence type="ECO:0000313" key="3">
    <source>
        <dbReference type="Proteomes" id="UP000053097"/>
    </source>
</evidence>
<feature type="region of interest" description="Disordered" evidence="1">
    <location>
        <begin position="623"/>
        <end position="647"/>
    </location>
</feature>
<keyword evidence="3" id="KW-1185">Reference proteome</keyword>
<name>A0A026X1J5_OOCBI</name>
<dbReference type="AlphaFoldDB" id="A0A026X1J5"/>
<organism evidence="2 3">
    <name type="scientific">Ooceraea biroi</name>
    <name type="common">Clonal raider ant</name>
    <name type="synonym">Cerapachys biroi</name>
    <dbReference type="NCBI Taxonomy" id="2015173"/>
    <lineage>
        <taxon>Eukaryota</taxon>
        <taxon>Metazoa</taxon>
        <taxon>Ecdysozoa</taxon>
        <taxon>Arthropoda</taxon>
        <taxon>Hexapoda</taxon>
        <taxon>Insecta</taxon>
        <taxon>Pterygota</taxon>
        <taxon>Neoptera</taxon>
        <taxon>Endopterygota</taxon>
        <taxon>Hymenoptera</taxon>
        <taxon>Apocrita</taxon>
        <taxon>Aculeata</taxon>
        <taxon>Formicoidea</taxon>
        <taxon>Formicidae</taxon>
        <taxon>Dorylinae</taxon>
        <taxon>Ooceraea</taxon>
    </lineage>
</organism>
<dbReference type="EMBL" id="KK107031">
    <property type="protein sequence ID" value="EZA62122.1"/>
    <property type="molecule type" value="Genomic_DNA"/>
</dbReference>
<evidence type="ECO:0000256" key="1">
    <source>
        <dbReference type="SAM" id="MobiDB-lite"/>
    </source>
</evidence>
<dbReference type="OMA" id="FAHETIN"/>
<feature type="region of interest" description="Disordered" evidence="1">
    <location>
        <begin position="710"/>
        <end position="729"/>
    </location>
</feature>
<feature type="region of interest" description="Disordered" evidence="1">
    <location>
        <begin position="434"/>
        <end position="483"/>
    </location>
</feature>
<feature type="region of interest" description="Disordered" evidence="1">
    <location>
        <begin position="115"/>
        <end position="137"/>
    </location>
</feature>
<sequence>MSMIFERMAPLISSYPLAISVTSDSTINFYDRQYEARRLESRTMLPVLCVQELVAEVTLRETRSNYHTMDWDSRRGAIPTFVNDEGAANLTNDGDLVDVARNPCSSIKSAYFAPNPSDPSILPDDSTTTTSSYKSKRHQRVSSGMETLLKIDYELSPLQYQYSQIIGKARALSLSSADFDLDVCCHLDQSDVFGQSVLSPNLSNYFLDQAFSREAASSICNKENRPGLVDKASPLASFSVVGKPAPREGSRTNCLYENDSSRRQEALDFASHDPSRALENFNDLGSPSPVGHSAFYLPTTNIHASRGETVLRERSCNECVSDNSFRLHCKSNSAIERDASARQGWSVHRRTNASPSRVLRRMEYDSHHRYLEKTVEYPRVSGNNFEIRKQRASMSENGLDRSRQWNSSHLTCRSSNYTSKSTIVKVIDNTWRNHDNEQATNKRSNERFGIPSSDQNSTAMQKMSTTCGGNHKSAPSEAECVTKDDRISSPFRLQPIERGVGPDRQISHTISASVCAPQIRVVSVNTEFRATVEKRYTNRAVSPIQNSHSRDEVSTSMTMTTMTRSLSNVILAGSMSNVFIQEVRANSSTEVLRAESSPEMSLIDANKRDDIVTSKRSFTVQKIDSQLESSSPRSSESEEDEADSTMAGCRRVQHLRLPEAKERITIVPIVLTDGIPDPPKTADINFAIPRYVDKVAPKLSYQIIPFNMRKSQKMRSPSDSDDETPQHRIARPACLSRELTKEKSASRTPVCSINHDDLYMGKDYAPSTNSVMKNSWQSIRGTASNARKVQEHRQLIERPKQRIVRAIPGMRSSPEDFLCDT</sequence>